<keyword evidence="3" id="KW-1185">Reference proteome</keyword>
<dbReference type="EMBL" id="CP040986">
    <property type="protein sequence ID" value="QDD13864.1"/>
    <property type="molecule type" value="Genomic_DNA"/>
</dbReference>
<dbReference type="PROSITE" id="PS50895">
    <property type="entry name" value="SURF1"/>
    <property type="match status" value="1"/>
</dbReference>
<dbReference type="Proteomes" id="UP000312102">
    <property type="component" value="Chromosome"/>
</dbReference>
<comment type="caution">
    <text evidence="1">Lacks conserved residue(s) required for the propagation of feature annotation.</text>
</comment>
<keyword evidence="1" id="KW-1003">Cell membrane</keyword>
<dbReference type="GO" id="GO:0005886">
    <property type="term" value="C:plasma membrane"/>
    <property type="evidence" value="ECO:0007669"/>
    <property type="project" value="UniProtKB-SubCell"/>
</dbReference>
<comment type="similarity">
    <text evidence="1">Belongs to the SURF1 family.</text>
</comment>
<dbReference type="Pfam" id="PF02104">
    <property type="entry name" value="SURF1"/>
    <property type="match status" value="1"/>
</dbReference>
<protein>
    <recommendedName>
        <fullName evidence="1">SURF1-like protein</fullName>
    </recommendedName>
</protein>
<evidence type="ECO:0000313" key="2">
    <source>
        <dbReference type="EMBL" id="QDD13864.1"/>
    </source>
</evidence>
<sequence>MDRADQKKIINMAFVERQHQPPIELNKETIQMPIKDIIWHHVTLSGEFLNEKNIILDNQIREEKAGFLIYTPFKILDSNGVILINRGWYPLTNSRKDIPDIPPIKEMQTIEGEVSQMPSSGISLGKVLTEKLNESSFRIQKMDYDILKSLISKDLMSYEVKLKKPIFDKTYILDSGIPVPDSDKNYGYAFQWFAMAFTLFIIFIRLGAQKNDDK</sequence>
<gene>
    <name evidence="2" type="ORF">FIT61_05410</name>
</gene>
<comment type="subcellular location">
    <subcellularLocation>
        <location evidence="1">Cell membrane</location>
        <topology evidence="1">Multi-pass membrane protein</topology>
    </subcellularLocation>
</comment>
<dbReference type="CDD" id="cd06662">
    <property type="entry name" value="SURF1"/>
    <property type="match status" value="1"/>
</dbReference>
<keyword evidence="1" id="KW-1133">Transmembrane helix</keyword>
<proteinExistence type="inferred from homology"/>
<reference evidence="2 3" key="1">
    <citation type="journal article" date="2019" name="ISME J.">
        <title>Evolution in action: habitat transition from sediment to the pelagial leads to genome streamlining in Methylophilaceae.</title>
        <authorList>
            <person name="Salcher M."/>
            <person name="Schaefle D."/>
            <person name="Kaspar M."/>
            <person name="Neuenschwander S.M."/>
            <person name="Ghai R."/>
        </authorList>
    </citation>
    <scope>NUCLEOTIDE SEQUENCE [LARGE SCALE GENOMIC DNA]</scope>
    <source>
        <strain evidence="2 3">MMS-RI-1</strain>
    </source>
</reference>
<accession>A0AAE6FTE8</accession>
<organism evidence="2 3">
    <name type="scientific">Candidatus Methylopumilus rimovensis</name>
    <dbReference type="NCBI Taxonomy" id="2588535"/>
    <lineage>
        <taxon>Bacteria</taxon>
        <taxon>Pseudomonadati</taxon>
        <taxon>Pseudomonadota</taxon>
        <taxon>Betaproteobacteria</taxon>
        <taxon>Nitrosomonadales</taxon>
        <taxon>Methylophilaceae</taxon>
        <taxon>Candidatus Methylopumilus</taxon>
    </lineage>
</organism>
<dbReference type="RefSeq" id="WP_139873771.1">
    <property type="nucleotide sequence ID" value="NZ_CP040985.1"/>
</dbReference>
<dbReference type="AlphaFoldDB" id="A0AAE6FTE8"/>
<dbReference type="KEGG" id="mrk:FIT61_05410"/>
<name>A0AAE6FTE8_9PROT</name>
<evidence type="ECO:0000256" key="1">
    <source>
        <dbReference type="RuleBase" id="RU363076"/>
    </source>
</evidence>
<evidence type="ECO:0000313" key="3">
    <source>
        <dbReference type="Proteomes" id="UP000312102"/>
    </source>
</evidence>
<dbReference type="InterPro" id="IPR002994">
    <property type="entry name" value="Surf1/Shy1"/>
</dbReference>
<keyword evidence="1" id="KW-0812">Transmembrane</keyword>
<feature type="transmembrane region" description="Helical" evidence="1">
    <location>
        <begin position="188"/>
        <end position="208"/>
    </location>
</feature>
<keyword evidence="1" id="KW-0472">Membrane</keyword>